<dbReference type="PANTHER" id="PTHR43550:SF3">
    <property type="entry name" value="3-KETODIHYDROSPHINGOSINE REDUCTASE"/>
    <property type="match status" value="1"/>
</dbReference>
<dbReference type="PANTHER" id="PTHR43550">
    <property type="entry name" value="3-KETODIHYDROSPHINGOSINE REDUCTASE"/>
    <property type="match status" value="1"/>
</dbReference>
<keyword evidence="1" id="KW-0472">Membrane</keyword>
<dbReference type="SUPFAM" id="SSF51735">
    <property type="entry name" value="NAD(P)-binding Rossmann-fold domains"/>
    <property type="match status" value="1"/>
</dbReference>
<dbReference type="GO" id="GO:0006666">
    <property type="term" value="P:3-keto-sphinganine metabolic process"/>
    <property type="evidence" value="ECO:0007669"/>
    <property type="project" value="TreeGrafter"/>
</dbReference>
<feature type="transmembrane region" description="Helical" evidence="1">
    <location>
        <begin position="15"/>
        <end position="38"/>
    </location>
</feature>
<comment type="caution">
    <text evidence="2">The sequence shown here is derived from an EMBL/GenBank/DDBJ whole genome shotgun (WGS) entry which is preliminary data.</text>
</comment>
<dbReference type="Pfam" id="PF00106">
    <property type="entry name" value="adh_short"/>
    <property type="match status" value="1"/>
</dbReference>
<keyword evidence="1" id="KW-0812">Transmembrane</keyword>
<proteinExistence type="predicted"/>
<dbReference type="FunCoup" id="A0A1Z5JEB4">
    <property type="interactions" value="363"/>
</dbReference>
<keyword evidence="3" id="KW-1185">Reference proteome</keyword>
<reference evidence="2 3" key="1">
    <citation type="journal article" date="2015" name="Plant Cell">
        <title>Oil accumulation by the oleaginous diatom Fistulifera solaris as revealed by the genome and transcriptome.</title>
        <authorList>
            <person name="Tanaka T."/>
            <person name="Maeda Y."/>
            <person name="Veluchamy A."/>
            <person name="Tanaka M."/>
            <person name="Abida H."/>
            <person name="Marechal E."/>
            <person name="Bowler C."/>
            <person name="Muto M."/>
            <person name="Sunaga Y."/>
            <person name="Tanaka M."/>
            <person name="Yoshino T."/>
            <person name="Taniguchi T."/>
            <person name="Fukuda Y."/>
            <person name="Nemoto M."/>
            <person name="Matsumoto M."/>
            <person name="Wong P.S."/>
            <person name="Aburatani S."/>
            <person name="Fujibuchi W."/>
        </authorList>
    </citation>
    <scope>NUCLEOTIDE SEQUENCE [LARGE SCALE GENOMIC DNA]</scope>
    <source>
        <strain evidence="2 3">JPCC DA0580</strain>
    </source>
</reference>
<name>A0A1Z5JEB4_FISSO</name>
<dbReference type="OrthoDB" id="37659at2759"/>
<dbReference type="Gene3D" id="3.40.50.720">
    <property type="entry name" value="NAD(P)-binding Rossmann-like Domain"/>
    <property type="match status" value="1"/>
</dbReference>
<dbReference type="EC" id="1.1.1.102" evidence="2"/>
<sequence>MINLIVGGILSLPGLLLHVVTAPVIALLSAPAMIFLVYSKPKQAKKALSTDPSLKRVIVTGGSSGIGKSIAVAAAKQGIAEVVIIARNKERLEEAKKEITQANSSIVVKALSVDVERPESLAEAAKEIFTKDPTPPKTTHLFCCAGAAYPQYFQDIPPEEFSKAVHTNQLGSIFTAQAFVPLMTSGSVTFCSSGAGQIGVFGLASYSPTKFALRGYAECLHIELCESPIYVQVAYPPDTDTPGFAEENKTKPYETKKISEMAGLAKPEDIGGSMLKEALKENPPFNVYFGLEGWLVTTLTCGFQPVSTVLDAMAQVSVMSVTRWISLFVLNDWYNMIRTYKRGKANNVSSKHD</sequence>
<dbReference type="AlphaFoldDB" id="A0A1Z5JEB4"/>
<evidence type="ECO:0000313" key="3">
    <source>
        <dbReference type="Proteomes" id="UP000198406"/>
    </source>
</evidence>
<dbReference type="Proteomes" id="UP000198406">
    <property type="component" value="Unassembled WGS sequence"/>
</dbReference>
<dbReference type="FunFam" id="3.40.50.720:FF:000468">
    <property type="entry name" value="Short-chain dehydrogenase, putative"/>
    <property type="match status" value="1"/>
</dbReference>
<gene>
    <name evidence="2" type="ORF">FisN_1Hh251</name>
</gene>
<dbReference type="PRINTS" id="PR00081">
    <property type="entry name" value="GDHRDH"/>
</dbReference>
<dbReference type="InParanoid" id="A0A1Z5JEB4"/>
<dbReference type="GO" id="GO:0047560">
    <property type="term" value="F:3-dehydrosphinganine reductase activity"/>
    <property type="evidence" value="ECO:0007669"/>
    <property type="project" value="UniProtKB-EC"/>
</dbReference>
<evidence type="ECO:0000256" key="1">
    <source>
        <dbReference type="SAM" id="Phobius"/>
    </source>
</evidence>
<protein>
    <submittedName>
        <fullName evidence="2">3-dehydrosphinganine reductase</fullName>
        <ecNumber evidence="2">1.1.1.102</ecNumber>
    </submittedName>
</protein>
<keyword evidence="1" id="KW-1133">Transmembrane helix</keyword>
<dbReference type="GO" id="GO:0005789">
    <property type="term" value="C:endoplasmic reticulum membrane"/>
    <property type="evidence" value="ECO:0007669"/>
    <property type="project" value="TreeGrafter"/>
</dbReference>
<organism evidence="2 3">
    <name type="scientific">Fistulifera solaris</name>
    <name type="common">Oleaginous diatom</name>
    <dbReference type="NCBI Taxonomy" id="1519565"/>
    <lineage>
        <taxon>Eukaryota</taxon>
        <taxon>Sar</taxon>
        <taxon>Stramenopiles</taxon>
        <taxon>Ochrophyta</taxon>
        <taxon>Bacillariophyta</taxon>
        <taxon>Bacillariophyceae</taxon>
        <taxon>Bacillariophycidae</taxon>
        <taxon>Naviculales</taxon>
        <taxon>Naviculaceae</taxon>
        <taxon>Fistulifera</taxon>
    </lineage>
</organism>
<dbReference type="EMBL" id="BDSP01000050">
    <property type="protein sequence ID" value="GAX12319.1"/>
    <property type="molecule type" value="Genomic_DNA"/>
</dbReference>
<evidence type="ECO:0000313" key="2">
    <source>
        <dbReference type="EMBL" id="GAX12319.1"/>
    </source>
</evidence>
<accession>A0A1Z5JEB4</accession>
<dbReference type="InterPro" id="IPR036291">
    <property type="entry name" value="NAD(P)-bd_dom_sf"/>
</dbReference>
<dbReference type="GO" id="GO:0030148">
    <property type="term" value="P:sphingolipid biosynthetic process"/>
    <property type="evidence" value="ECO:0007669"/>
    <property type="project" value="TreeGrafter"/>
</dbReference>
<dbReference type="InterPro" id="IPR002347">
    <property type="entry name" value="SDR_fam"/>
</dbReference>
<keyword evidence="2" id="KW-0560">Oxidoreductase</keyword>